<dbReference type="CDD" id="cd03223">
    <property type="entry name" value="ABCD_peroxisomal_ALDP"/>
    <property type="match status" value="1"/>
</dbReference>
<evidence type="ECO:0000256" key="7">
    <source>
        <dbReference type="ARBA" id="ARBA00023136"/>
    </source>
</evidence>
<dbReference type="GO" id="GO:0005524">
    <property type="term" value="F:ATP binding"/>
    <property type="evidence" value="ECO:0007669"/>
    <property type="project" value="UniProtKB-KW"/>
</dbReference>
<keyword evidence="7" id="KW-0472">Membrane</keyword>
<proteinExistence type="inferred from homology"/>
<dbReference type="PROSITE" id="PS00211">
    <property type="entry name" value="ABC_TRANSPORTER_1"/>
    <property type="match status" value="1"/>
</dbReference>
<accession>A0A7S2AJ01</accession>
<evidence type="ECO:0008006" key="12">
    <source>
        <dbReference type="Google" id="ProtNLM"/>
    </source>
</evidence>
<keyword evidence="8" id="KW-0175">Coiled coil</keyword>
<keyword evidence="3" id="KW-0812">Transmembrane</keyword>
<evidence type="ECO:0000313" key="11">
    <source>
        <dbReference type="EMBL" id="CAD9369582.1"/>
    </source>
</evidence>
<dbReference type="Gene3D" id="3.40.50.300">
    <property type="entry name" value="P-loop containing nucleotide triphosphate hydrolases"/>
    <property type="match status" value="1"/>
</dbReference>
<evidence type="ECO:0000256" key="4">
    <source>
        <dbReference type="ARBA" id="ARBA00022741"/>
    </source>
</evidence>
<evidence type="ECO:0000256" key="8">
    <source>
        <dbReference type="SAM" id="Coils"/>
    </source>
</evidence>
<keyword evidence="2" id="KW-0813">Transport</keyword>
<dbReference type="InterPro" id="IPR011527">
    <property type="entry name" value="ABC1_TM_dom"/>
</dbReference>
<feature type="domain" description="ABC transmembrane type-1" evidence="10">
    <location>
        <begin position="1"/>
        <end position="139"/>
    </location>
</feature>
<feature type="domain" description="ABC transporter" evidence="9">
    <location>
        <begin position="214"/>
        <end position="452"/>
    </location>
</feature>
<dbReference type="EMBL" id="HBGS01000973">
    <property type="protein sequence ID" value="CAD9369582.1"/>
    <property type="molecule type" value="Transcribed_RNA"/>
</dbReference>
<comment type="similarity">
    <text evidence="1">Belongs to the ABC transporter superfamily. ABCD family. Peroxisomal fatty acyl CoA transporter (TC 3.A.1.203) subfamily.</text>
</comment>
<reference evidence="11" key="1">
    <citation type="submission" date="2021-01" db="EMBL/GenBank/DDBJ databases">
        <authorList>
            <person name="Corre E."/>
            <person name="Pelletier E."/>
            <person name="Niang G."/>
            <person name="Scheremetjew M."/>
            <person name="Finn R."/>
            <person name="Kale V."/>
            <person name="Holt S."/>
            <person name="Cochrane G."/>
            <person name="Meng A."/>
            <person name="Brown T."/>
            <person name="Cohen L."/>
        </authorList>
    </citation>
    <scope>NUCLEOTIDE SEQUENCE</scope>
    <source>
        <strain evidence="11">CCMP1381</strain>
    </source>
</reference>
<dbReference type="Gene3D" id="1.20.1560.10">
    <property type="entry name" value="ABC transporter type 1, transmembrane domain"/>
    <property type="match status" value="1"/>
</dbReference>
<dbReference type="SUPFAM" id="SSF90123">
    <property type="entry name" value="ABC transporter transmembrane region"/>
    <property type="match status" value="1"/>
</dbReference>
<evidence type="ECO:0000256" key="2">
    <source>
        <dbReference type="ARBA" id="ARBA00022448"/>
    </source>
</evidence>
<dbReference type="InterPro" id="IPR003439">
    <property type="entry name" value="ABC_transporter-like_ATP-bd"/>
</dbReference>
<dbReference type="InterPro" id="IPR050835">
    <property type="entry name" value="ABC_transporter_sub-D"/>
</dbReference>
<dbReference type="GO" id="GO:0140359">
    <property type="term" value="F:ABC-type transporter activity"/>
    <property type="evidence" value="ECO:0007669"/>
    <property type="project" value="InterPro"/>
</dbReference>
<name>A0A7S2AJ01_9STRA</name>
<dbReference type="PROSITE" id="PS50893">
    <property type="entry name" value="ABC_TRANSPORTER_2"/>
    <property type="match status" value="1"/>
</dbReference>
<evidence type="ECO:0000259" key="10">
    <source>
        <dbReference type="PROSITE" id="PS50929"/>
    </source>
</evidence>
<evidence type="ECO:0000256" key="5">
    <source>
        <dbReference type="ARBA" id="ARBA00022840"/>
    </source>
</evidence>
<evidence type="ECO:0000259" key="9">
    <source>
        <dbReference type="PROSITE" id="PS50893"/>
    </source>
</evidence>
<dbReference type="PANTHER" id="PTHR11384:SF55">
    <property type="entry name" value="ATP-BINDING CASSETTE TRANSPORTER"/>
    <property type="match status" value="1"/>
</dbReference>
<feature type="coiled-coil region" evidence="8">
    <location>
        <begin position="137"/>
        <end position="170"/>
    </location>
</feature>
<organism evidence="11">
    <name type="scientific">Octactis speculum</name>
    <dbReference type="NCBI Taxonomy" id="3111310"/>
    <lineage>
        <taxon>Eukaryota</taxon>
        <taxon>Sar</taxon>
        <taxon>Stramenopiles</taxon>
        <taxon>Ochrophyta</taxon>
        <taxon>Dictyochophyceae</taxon>
        <taxon>Dictyochales</taxon>
        <taxon>Dictyochaceae</taxon>
        <taxon>Octactis</taxon>
    </lineage>
</organism>
<keyword evidence="4" id="KW-0547">Nucleotide-binding</keyword>
<protein>
    <recommendedName>
        <fullName evidence="12">ABC transporter domain-containing protein</fullName>
    </recommendedName>
</protein>
<dbReference type="GO" id="GO:0016887">
    <property type="term" value="F:ATP hydrolysis activity"/>
    <property type="evidence" value="ECO:0007669"/>
    <property type="project" value="InterPro"/>
</dbReference>
<dbReference type="InterPro" id="IPR027417">
    <property type="entry name" value="P-loop_NTPase"/>
</dbReference>
<dbReference type="InterPro" id="IPR017871">
    <property type="entry name" value="ABC_transporter-like_CS"/>
</dbReference>
<dbReference type="Pfam" id="PF06472">
    <property type="entry name" value="ABC_membrane_2"/>
    <property type="match status" value="1"/>
</dbReference>
<evidence type="ECO:0000256" key="3">
    <source>
        <dbReference type="ARBA" id="ARBA00022692"/>
    </source>
</evidence>
<keyword evidence="6" id="KW-1133">Transmembrane helix</keyword>
<dbReference type="SUPFAM" id="SSF52540">
    <property type="entry name" value="P-loop containing nucleoside triphosphate hydrolases"/>
    <property type="match status" value="1"/>
</dbReference>
<dbReference type="PANTHER" id="PTHR11384">
    <property type="entry name" value="ATP-BINDING CASSETTE, SUB-FAMILY D MEMBER"/>
    <property type="match status" value="1"/>
</dbReference>
<dbReference type="AlphaFoldDB" id="A0A7S2AJ01"/>
<gene>
    <name evidence="11" type="ORF">DSPE1174_LOCUS534</name>
</gene>
<evidence type="ECO:0000256" key="1">
    <source>
        <dbReference type="ARBA" id="ARBA00008575"/>
    </source>
</evidence>
<dbReference type="PROSITE" id="PS50929">
    <property type="entry name" value="ABC_TM1F"/>
    <property type="match status" value="1"/>
</dbReference>
<dbReference type="InterPro" id="IPR036640">
    <property type="entry name" value="ABC1_TM_sf"/>
</dbReference>
<dbReference type="Pfam" id="PF00005">
    <property type="entry name" value="ABC_tran"/>
    <property type="match status" value="1"/>
</dbReference>
<dbReference type="GO" id="GO:0016020">
    <property type="term" value="C:membrane"/>
    <property type="evidence" value="ECO:0007669"/>
    <property type="project" value="InterPro"/>
</dbReference>
<evidence type="ECO:0000256" key="6">
    <source>
        <dbReference type="ARBA" id="ARBA00022989"/>
    </source>
</evidence>
<dbReference type="SMART" id="SM00382">
    <property type="entry name" value="AAA"/>
    <property type="match status" value="1"/>
</dbReference>
<sequence length="457" mass="49849">MGIVMTTYLFGNALGDGYLRQAQREASLRFGLMRVREAAEEIAFLGGDWREAELIRTLFRQVVDVASRLVLMNGLLEGWQNTFEWTTTVVPYLFLADRYFADGPTGGMEMGVLTQSVTAFRMVQASLAGLMQETSSIAQLSARTKRLHELMDALEQVEGAQETLGQKEGEEDALLGHGTTKPQHNLDRCLKVVSIVQVPVSEGGMGYGEKEAVLELDDLTLQSPSQREHSHVLCSGLSLSLLRSERCLVRGPSGCGKSSLLRAIAGLWRNGSGIITRPSDDRVAFLPQKPYLLPGSLRDQLLYPKKSEGSVQGDQDIVQVLNTVRLGGLFSCGDRLPEGLDTVRSDWIHRLSLGEQQRIGIARLLLRSPPPVLAFLDEATASLDIDTERACYEALVDAGLCIVSVGHRPSLAGFHTHALDCAPADVVKGILEHSSSSSNLNALSAAWTFHPITAQQK</sequence>
<dbReference type="InterPro" id="IPR003593">
    <property type="entry name" value="AAA+_ATPase"/>
</dbReference>
<keyword evidence="5" id="KW-0067">ATP-binding</keyword>